<evidence type="ECO:0000313" key="2">
    <source>
        <dbReference type="EMBL" id="VEP18896.1"/>
    </source>
</evidence>
<dbReference type="SUPFAM" id="SSF53448">
    <property type="entry name" value="Nucleotide-diphospho-sugar transferases"/>
    <property type="match status" value="1"/>
</dbReference>
<dbReference type="Proteomes" id="UP000320055">
    <property type="component" value="Unassembled WGS sequence"/>
</dbReference>
<protein>
    <submittedName>
        <fullName evidence="2">Glycosyl transferase</fullName>
    </submittedName>
</protein>
<dbReference type="PANTHER" id="PTHR22916:SF3">
    <property type="entry name" value="UDP-GLCNAC:BETAGAL BETA-1,3-N-ACETYLGLUCOSAMINYLTRANSFERASE-LIKE PROTEIN 1"/>
    <property type="match status" value="1"/>
</dbReference>
<dbReference type="OrthoDB" id="450387at2"/>
<name>A0A563W5E4_9CYAN</name>
<gene>
    <name evidence="2" type="ORF">H1P_950012</name>
</gene>
<dbReference type="PANTHER" id="PTHR22916">
    <property type="entry name" value="GLYCOSYLTRANSFERASE"/>
    <property type="match status" value="1"/>
</dbReference>
<evidence type="ECO:0000259" key="1">
    <source>
        <dbReference type="Pfam" id="PF00535"/>
    </source>
</evidence>
<keyword evidence="3" id="KW-1185">Reference proteome</keyword>
<organism evidence="2 3">
    <name type="scientific">Hyella patelloides LEGE 07179</name>
    <dbReference type="NCBI Taxonomy" id="945734"/>
    <lineage>
        <taxon>Bacteria</taxon>
        <taxon>Bacillati</taxon>
        <taxon>Cyanobacteriota</taxon>
        <taxon>Cyanophyceae</taxon>
        <taxon>Pleurocapsales</taxon>
        <taxon>Hyellaceae</taxon>
        <taxon>Hyella</taxon>
    </lineage>
</organism>
<dbReference type="InterPro" id="IPR029044">
    <property type="entry name" value="Nucleotide-diphossugar_trans"/>
</dbReference>
<dbReference type="GO" id="GO:0016758">
    <property type="term" value="F:hexosyltransferase activity"/>
    <property type="evidence" value="ECO:0007669"/>
    <property type="project" value="UniProtKB-ARBA"/>
</dbReference>
<dbReference type="EMBL" id="CAACVJ010000704">
    <property type="protein sequence ID" value="VEP18896.1"/>
    <property type="molecule type" value="Genomic_DNA"/>
</dbReference>
<reference evidence="2 3" key="1">
    <citation type="submission" date="2019-01" db="EMBL/GenBank/DDBJ databases">
        <authorList>
            <person name="Brito A."/>
        </authorList>
    </citation>
    <scope>NUCLEOTIDE SEQUENCE [LARGE SCALE GENOMIC DNA]</scope>
    <source>
        <strain evidence="2">1</strain>
    </source>
</reference>
<dbReference type="RefSeq" id="WP_144868459.1">
    <property type="nucleotide sequence ID" value="NZ_LR213852.1"/>
</dbReference>
<dbReference type="Gene3D" id="3.90.550.10">
    <property type="entry name" value="Spore Coat Polysaccharide Biosynthesis Protein SpsA, Chain A"/>
    <property type="match status" value="1"/>
</dbReference>
<dbReference type="InterPro" id="IPR001173">
    <property type="entry name" value="Glyco_trans_2-like"/>
</dbReference>
<feature type="domain" description="Glycosyltransferase 2-like" evidence="1">
    <location>
        <begin position="6"/>
        <end position="116"/>
    </location>
</feature>
<accession>A0A563W5E4</accession>
<dbReference type="Pfam" id="PF00535">
    <property type="entry name" value="Glycos_transf_2"/>
    <property type="match status" value="1"/>
</dbReference>
<dbReference type="CDD" id="cd00761">
    <property type="entry name" value="Glyco_tranf_GTA_type"/>
    <property type="match status" value="1"/>
</dbReference>
<keyword evidence="2" id="KW-0808">Transferase</keyword>
<proteinExistence type="predicted"/>
<sequence>MDFLISIVIPTRNRPHLVKRAIESAIAQTLKEIEIIVVIDGLDVATTTELENINDSRLRIIQLPISKGGAGARNAGVAEAKGEWIAFLDDDDQWLPQKLERQLAAAKRSQYNLPIISCSLTSRTPKGEFTYPRRFPKVDEPLSEYLLARNSFSFGEGLIQTSTIFTKKELLDRVPFQEGLAKHQDWDWLLKANTLADVGIDFVAETLAIWYCWQERQSTSSTSNWQQSLAWIRKNQNLVTPRAYSSFIMTQVSPQAAREKQWQVFWFLLQEAFDCGQPKPIDLILYFLMWFIPRNSRRSLRALFDKKTQQVRGA</sequence>
<dbReference type="AlphaFoldDB" id="A0A563W5E4"/>
<evidence type="ECO:0000313" key="3">
    <source>
        <dbReference type="Proteomes" id="UP000320055"/>
    </source>
</evidence>